<evidence type="ECO:0000256" key="3">
    <source>
        <dbReference type="ARBA" id="ARBA00022723"/>
    </source>
</evidence>
<keyword evidence="5" id="KW-0269">Exonuclease</keyword>
<dbReference type="GO" id="GO:0008296">
    <property type="term" value="F:3'-5'-DNA exonuclease activity"/>
    <property type="evidence" value="ECO:0007669"/>
    <property type="project" value="TreeGrafter"/>
</dbReference>
<evidence type="ECO:0000256" key="1">
    <source>
        <dbReference type="ARBA" id="ARBA00001946"/>
    </source>
</evidence>
<dbReference type="Proteomes" id="UP000095287">
    <property type="component" value="Unplaced"/>
</dbReference>
<dbReference type="SUPFAM" id="SSF53098">
    <property type="entry name" value="Ribonuclease H-like"/>
    <property type="match status" value="1"/>
</dbReference>
<keyword evidence="6" id="KW-0460">Magnesium</keyword>
<dbReference type="GO" id="GO:0006308">
    <property type="term" value="P:DNA catabolic process"/>
    <property type="evidence" value="ECO:0007669"/>
    <property type="project" value="TreeGrafter"/>
</dbReference>
<evidence type="ECO:0000313" key="8">
    <source>
        <dbReference type="Proteomes" id="UP000095287"/>
    </source>
</evidence>
<dbReference type="Gene3D" id="3.30.420.10">
    <property type="entry name" value="Ribonuclease H-like superfamily/Ribonuclease H"/>
    <property type="match status" value="1"/>
</dbReference>
<dbReference type="InterPro" id="IPR036397">
    <property type="entry name" value="RNaseH_sf"/>
</dbReference>
<evidence type="ECO:0000256" key="6">
    <source>
        <dbReference type="ARBA" id="ARBA00022842"/>
    </source>
</evidence>
<keyword evidence="4" id="KW-0378">Hydrolase</keyword>
<feature type="compositionally biased region" description="Polar residues" evidence="7">
    <location>
        <begin position="295"/>
        <end position="305"/>
    </location>
</feature>
<evidence type="ECO:0000256" key="7">
    <source>
        <dbReference type="SAM" id="MobiDB-lite"/>
    </source>
</evidence>
<accession>A0A1I7YVB6</accession>
<proteinExistence type="predicted"/>
<evidence type="ECO:0000256" key="5">
    <source>
        <dbReference type="ARBA" id="ARBA00022839"/>
    </source>
</evidence>
<reference evidence="9" key="1">
    <citation type="submission" date="2016-11" db="UniProtKB">
        <authorList>
            <consortium name="WormBaseParasite"/>
        </authorList>
    </citation>
    <scope>IDENTIFICATION</scope>
</reference>
<evidence type="ECO:0000256" key="4">
    <source>
        <dbReference type="ARBA" id="ARBA00022801"/>
    </source>
</evidence>
<dbReference type="GO" id="GO:0003676">
    <property type="term" value="F:nucleic acid binding"/>
    <property type="evidence" value="ECO:0007669"/>
    <property type="project" value="InterPro"/>
</dbReference>
<evidence type="ECO:0000313" key="9">
    <source>
        <dbReference type="WBParaSite" id="L893_g20209.t1"/>
    </source>
</evidence>
<comment type="cofactor">
    <cofactor evidence="1">
        <name>Mg(2+)</name>
        <dbReference type="ChEBI" id="CHEBI:18420"/>
    </cofactor>
</comment>
<dbReference type="WBParaSite" id="L893_g20209.t1">
    <property type="protein sequence ID" value="L893_g20209.t1"/>
    <property type="gene ID" value="L893_g20209"/>
</dbReference>
<protein>
    <submittedName>
        <fullName evidence="9">Exonuclease domain-containing protein</fullName>
    </submittedName>
</protein>
<dbReference type="PANTHER" id="PTHR13058">
    <property type="entry name" value="THREE PRIME REPAIR EXONUCLEASE 1, 2"/>
    <property type="match status" value="1"/>
</dbReference>
<keyword evidence="3" id="KW-0479">Metal-binding</keyword>
<dbReference type="InterPro" id="IPR040393">
    <property type="entry name" value="TREX1/2"/>
</dbReference>
<keyword evidence="2" id="KW-0540">Nuclease</keyword>
<dbReference type="GO" id="GO:0005737">
    <property type="term" value="C:cytoplasm"/>
    <property type="evidence" value="ECO:0007669"/>
    <property type="project" value="TreeGrafter"/>
</dbReference>
<organism evidence="8 9">
    <name type="scientific">Steinernema glaseri</name>
    <dbReference type="NCBI Taxonomy" id="37863"/>
    <lineage>
        <taxon>Eukaryota</taxon>
        <taxon>Metazoa</taxon>
        <taxon>Ecdysozoa</taxon>
        <taxon>Nematoda</taxon>
        <taxon>Chromadorea</taxon>
        <taxon>Rhabditida</taxon>
        <taxon>Tylenchina</taxon>
        <taxon>Panagrolaimomorpha</taxon>
        <taxon>Strongyloidoidea</taxon>
        <taxon>Steinernematidae</taxon>
        <taxon>Steinernema</taxon>
    </lineage>
</organism>
<keyword evidence="8" id="KW-1185">Reference proteome</keyword>
<name>A0A1I7YVB6_9BILA</name>
<dbReference type="GO" id="GO:0046872">
    <property type="term" value="F:metal ion binding"/>
    <property type="evidence" value="ECO:0007669"/>
    <property type="project" value="UniProtKB-KW"/>
</dbReference>
<dbReference type="AlphaFoldDB" id="A0A1I7YVB6"/>
<sequence length="446" mass="51744">MSTGSMGWTLVYRTPTTYKTYLHRRSKAPRGLETLHRHCGMLKTHLKPKRPAVSADDDLFHQMETFVFMDFETTGLIENDESDQPKNHPMPGDKHRDTERALRELIATTPTKDLPYITEMSFVTAPRSLILNEIDKMKERHEADSSGSVAVRIACNVHTRQVRPPFSELQWREYEKKRTTVEAMKLSRSDLEDKSTFAEEWPGVLHVLQTCKKPACLVAHNGVRFDFRVLYAELDRNNLFREGQQIPDQVYFLDSYFTFMDLEKEYHGDCRNAANLMDFSRISRNSFPVKEELGTTEQGALTTSVDPEKTPPPEDMAPPPTVERLTRSAPQGAKRRLFEEHLTPDNPLNFMRSDQWSPAKKRRLADAKELFVRKQNGDWRFDDGASCQYFRKRGMFKLDCLFKQLTNNNYDAHFAQDDCVALLQISILYGRDFVNYADNFSKELPY</sequence>
<dbReference type="InterPro" id="IPR012337">
    <property type="entry name" value="RNaseH-like_sf"/>
</dbReference>
<evidence type="ECO:0000256" key="2">
    <source>
        <dbReference type="ARBA" id="ARBA00022722"/>
    </source>
</evidence>
<feature type="region of interest" description="Disordered" evidence="7">
    <location>
        <begin position="290"/>
        <end position="325"/>
    </location>
</feature>
<dbReference type="PANTHER" id="PTHR13058:SF19">
    <property type="entry name" value="LD40940P"/>
    <property type="match status" value="1"/>
</dbReference>